<feature type="transmembrane region" description="Helical" evidence="1">
    <location>
        <begin position="602"/>
        <end position="621"/>
    </location>
</feature>
<keyword evidence="1" id="KW-0812">Transmembrane</keyword>
<evidence type="ECO:0000313" key="3">
    <source>
        <dbReference type="Proteomes" id="UP000220158"/>
    </source>
</evidence>
<dbReference type="RefSeq" id="XP_028533014.1">
    <property type="nucleotide sequence ID" value="XM_028676535.1"/>
</dbReference>
<dbReference type="Proteomes" id="UP000220158">
    <property type="component" value="Chromosome 9"/>
</dbReference>
<organism evidence="2 3">
    <name type="scientific">Plasmodium relictum</name>
    <dbReference type="NCBI Taxonomy" id="85471"/>
    <lineage>
        <taxon>Eukaryota</taxon>
        <taxon>Sar</taxon>
        <taxon>Alveolata</taxon>
        <taxon>Apicomplexa</taxon>
        <taxon>Aconoidasida</taxon>
        <taxon>Haemosporida</taxon>
        <taxon>Plasmodiidae</taxon>
        <taxon>Plasmodium</taxon>
        <taxon>Plasmodium (Haemamoeba)</taxon>
    </lineage>
</organism>
<feature type="transmembrane region" description="Helical" evidence="1">
    <location>
        <begin position="483"/>
        <end position="507"/>
    </location>
</feature>
<reference evidence="2 3" key="1">
    <citation type="submission" date="2015-04" db="EMBL/GenBank/DDBJ databases">
        <authorList>
            <consortium name="Pathogen Informatics"/>
        </authorList>
    </citation>
    <scope>NUCLEOTIDE SEQUENCE [LARGE SCALE GENOMIC DNA]</scope>
    <source>
        <strain evidence="2 3">SGS1</strain>
    </source>
</reference>
<dbReference type="VEuPathDB" id="PlasmoDB:PRELSG_0910900"/>
<evidence type="ECO:0000256" key="1">
    <source>
        <dbReference type="SAM" id="Phobius"/>
    </source>
</evidence>
<feature type="transmembrane region" description="Helical" evidence="1">
    <location>
        <begin position="454"/>
        <end position="476"/>
    </location>
</feature>
<feature type="transmembrane region" description="Helical" evidence="1">
    <location>
        <begin position="569"/>
        <end position="590"/>
    </location>
</feature>
<keyword evidence="3" id="KW-1185">Reference proteome</keyword>
<feature type="transmembrane region" description="Helical" evidence="1">
    <location>
        <begin position="51"/>
        <end position="74"/>
    </location>
</feature>
<dbReference type="OrthoDB" id="377495at2759"/>
<accession>A0A1J1H5P3</accession>
<protein>
    <submittedName>
        <fullName evidence="2">Uncharacterized protein</fullName>
    </submittedName>
</protein>
<keyword evidence="1" id="KW-1133">Transmembrane helix</keyword>
<dbReference type="AlphaFoldDB" id="A0A1J1H5P3"/>
<dbReference type="KEGG" id="prel:PRELSG_0910900"/>
<dbReference type="GeneID" id="39736121"/>
<gene>
    <name evidence="2" type="ORF">PRELSG_0910900</name>
</gene>
<proteinExistence type="predicted"/>
<dbReference type="OMA" id="KIFICLN"/>
<keyword evidence="1" id="KW-0472">Membrane</keyword>
<evidence type="ECO:0000313" key="2">
    <source>
        <dbReference type="EMBL" id="CRH00009.1"/>
    </source>
</evidence>
<feature type="transmembrane region" description="Helical" evidence="1">
    <location>
        <begin position="527"/>
        <end position="548"/>
    </location>
</feature>
<dbReference type="EMBL" id="LN835304">
    <property type="protein sequence ID" value="CRH00009.1"/>
    <property type="molecule type" value="Genomic_DNA"/>
</dbReference>
<sequence length="671" mass="82847">MNIKESLNNSKKRILHKKDMINGISNEEKKSSENENEDNIEKIIISNKSIVFFQIFIFIIYFLVLLIGSFNFSFKLFQVREKHIYEFINNRKELICESYLKEKENNKKILYRNSNNLINNNNFSNVNFKYYFTRDKYHLKEDNKRQKNKRQIKIFICLNKKKKFYYSDFYNIFSSFKEYVTKFLSFFYNEIKNAFFKKNNNSNSINKEMKYYVKNDVVINRYLYYNHLLSNNNFYKNYYVNIELLFYLYLYDICYLHDFNYIKNQKNDNLPKSYMVFHKINKKLHIENKKDITLLINHINRYLNDMTLINLLDNLYFDICKKETLINYLKNKNNIKVEVDKHNDSNLNNDNENGKYYYDKENSLKNINYEEYYVLYNKIGNIRNVSKYNTFISKLREKIRTVNSLKSLNMCLKKYIINLKNIPLYFFLNIFYDTPCYVYNKLISNLLRNYYKGIFLYFVIFIGCIHVVFSPFPITLVHFRRFFIYFLIIMYRLFILYFIPSIIQYIIYKFHYFKEEYMHIFDYSDHVILFSTLLFIISLESKAIEYTINYQKQSFDYFHYKYNRKLCFFFLKIILYYYYILIFFFLYTSYFTSKYFHTTNEIFVAYFFSTFSIFFFFYFFLYKNYFSFYSIGITSYIKKNSFTMTNALHSSPYLTNAYNSLKDKFAFDYYR</sequence>
<name>A0A1J1H5P3_PLARL</name>